<feature type="domain" description="HTH tetR-type" evidence="3">
    <location>
        <begin position="209"/>
        <end position="269"/>
    </location>
</feature>
<organism evidence="4 5">
    <name type="scientific">Nocardioides agri</name>
    <dbReference type="NCBI Taxonomy" id="2682843"/>
    <lineage>
        <taxon>Bacteria</taxon>
        <taxon>Bacillati</taxon>
        <taxon>Actinomycetota</taxon>
        <taxon>Actinomycetes</taxon>
        <taxon>Propionibacteriales</taxon>
        <taxon>Nocardioidaceae</taxon>
        <taxon>Nocardioides</taxon>
    </lineage>
</organism>
<dbReference type="Gene3D" id="1.10.10.60">
    <property type="entry name" value="Homeodomain-like"/>
    <property type="match status" value="2"/>
</dbReference>
<keyword evidence="5" id="KW-1185">Reference proteome</keyword>
<dbReference type="EMBL" id="WSEK01000004">
    <property type="protein sequence ID" value="MVQ48096.1"/>
    <property type="molecule type" value="Genomic_DNA"/>
</dbReference>
<dbReference type="InterPro" id="IPR009057">
    <property type="entry name" value="Homeodomain-like_sf"/>
</dbReference>
<gene>
    <name evidence="4" type="ORF">GON03_02810</name>
</gene>
<dbReference type="RefSeq" id="WP_157340176.1">
    <property type="nucleotide sequence ID" value="NZ_WSEK01000004.1"/>
</dbReference>
<dbReference type="InterPro" id="IPR023772">
    <property type="entry name" value="DNA-bd_HTH_TetR-type_CS"/>
</dbReference>
<dbReference type="InterPro" id="IPR001647">
    <property type="entry name" value="HTH_TetR"/>
</dbReference>
<evidence type="ECO:0000259" key="3">
    <source>
        <dbReference type="PROSITE" id="PS50977"/>
    </source>
</evidence>
<dbReference type="PANTHER" id="PTHR30055">
    <property type="entry name" value="HTH-TYPE TRANSCRIPTIONAL REGULATOR RUTR"/>
    <property type="match status" value="1"/>
</dbReference>
<comment type="caution">
    <text evidence="4">The sequence shown here is derived from an EMBL/GenBank/DDBJ whole genome shotgun (WGS) entry which is preliminary data.</text>
</comment>
<feature type="domain" description="HTH tetR-type" evidence="3">
    <location>
        <begin position="11"/>
        <end position="71"/>
    </location>
</feature>
<sequence length="392" mass="42716">MPDTEVQRRPRNRKQLIVTAAAKQFERRGYHDASIADIAGDVGITGPALYRHFRGKHELLVAAIEREIEQLETSYRDPGRGVAELLADAARTNLRPNRADALWERNQMFLEPPQRDALGRRYDAALQPLRQAIADARPELSDRDQTIITWATHGVISSGRAFEWPKLDRDRAAALMAEAATAVTAVRGPLVPDDVRWTAATGRGHLLPASRREAALVSAVELFAARGFQAVGMDDIGAAAGISGPTLYHHFPGKTAILVAIIMRCLEALYFDLAAALGSTDEPGEALELTLASFARINVAHGDALGALATEVVNVPEEERAPIRRIQQDYVNEWVALLAQVRGDRSAAEAEALVRTTQSVMNMLRKHLPADPTTSEQALLALGRAMVGLDQA</sequence>
<dbReference type="Pfam" id="PF00440">
    <property type="entry name" value="TetR_N"/>
    <property type="match status" value="2"/>
</dbReference>
<name>A0A6L6XND7_9ACTN</name>
<dbReference type="GO" id="GO:0000976">
    <property type="term" value="F:transcription cis-regulatory region binding"/>
    <property type="evidence" value="ECO:0007669"/>
    <property type="project" value="TreeGrafter"/>
</dbReference>
<dbReference type="PRINTS" id="PR00455">
    <property type="entry name" value="HTHTETR"/>
</dbReference>
<protein>
    <submittedName>
        <fullName evidence="4">TetR family transcriptional regulator</fullName>
    </submittedName>
</protein>
<dbReference type="PANTHER" id="PTHR30055:SF237">
    <property type="entry name" value="TRANSCRIPTIONAL REPRESSOR MCE3R"/>
    <property type="match status" value="1"/>
</dbReference>
<evidence type="ECO:0000256" key="1">
    <source>
        <dbReference type="ARBA" id="ARBA00023125"/>
    </source>
</evidence>
<dbReference type="SUPFAM" id="SSF46689">
    <property type="entry name" value="Homeodomain-like"/>
    <property type="match status" value="2"/>
</dbReference>
<evidence type="ECO:0000256" key="2">
    <source>
        <dbReference type="PROSITE-ProRule" id="PRU00335"/>
    </source>
</evidence>
<feature type="DNA-binding region" description="H-T-H motif" evidence="2">
    <location>
        <begin position="232"/>
        <end position="251"/>
    </location>
</feature>
<dbReference type="Gene3D" id="1.10.357.10">
    <property type="entry name" value="Tetracycline Repressor, domain 2"/>
    <property type="match status" value="2"/>
</dbReference>
<dbReference type="Proteomes" id="UP000473525">
    <property type="component" value="Unassembled WGS sequence"/>
</dbReference>
<feature type="DNA-binding region" description="H-T-H motif" evidence="2">
    <location>
        <begin position="34"/>
        <end position="53"/>
    </location>
</feature>
<evidence type="ECO:0000313" key="5">
    <source>
        <dbReference type="Proteomes" id="UP000473525"/>
    </source>
</evidence>
<reference evidence="4 5" key="1">
    <citation type="submission" date="2019-12" db="EMBL/GenBank/DDBJ databases">
        <authorList>
            <person name="Huq M.A."/>
        </authorList>
    </citation>
    <scope>NUCLEOTIDE SEQUENCE [LARGE SCALE GENOMIC DNA]</scope>
    <source>
        <strain evidence="4 5">MAH-18</strain>
    </source>
</reference>
<keyword evidence="1 2" id="KW-0238">DNA-binding</keyword>
<proteinExistence type="predicted"/>
<accession>A0A6L6XND7</accession>
<dbReference type="PROSITE" id="PS50977">
    <property type="entry name" value="HTH_TETR_2"/>
    <property type="match status" value="2"/>
</dbReference>
<evidence type="ECO:0000313" key="4">
    <source>
        <dbReference type="EMBL" id="MVQ48096.1"/>
    </source>
</evidence>
<dbReference type="AlphaFoldDB" id="A0A6L6XND7"/>
<dbReference type="PROSITE" id="PS01081">
    <property type="entry name" value="HTH_TETR_1"/>
    <property type="match status" value="1"/>
</dbReference>
<dbReference type="GO" id="GO:0003700">
    <property type="term" value="F:DNA-binding transcription factor activity"/>
    <property type="evidence" value="ECO:0007669"/>
    <property type="project" value="TreeGrafter"/>
</dbReference>
<dbReference type="InterPro" id="IPR050109">
    <property type="entry name" value="HTH-type_TetR-like_transc_reg"/>
</dbReference>